<proteinExistence type="predicted"/>
<dbReference type="SUPFAM" id="SSF47413">
    <property type="entry name" value="lambda repressor-like DNA-binding domains"/>
    <property type="match status" value="1"/>
</dbReference>
<evidence type="ECO:0000259" key="1">
    <source>
        <dbReference type="PROSITE" id="PS50943"/>
    </source>
</evidence>
<evidence type="ECO:0000313" key="3">
    <source>
        <dbReference type="Proteomes" id="UP000653076"/>
    </source>
</evidence>
<name>A0ABQ4JCX4_9ACTN</name>
<sequence>MDGELGAFLRSRREALRPEQVGLPAGPRRRTPGLRRAEVATLAQVSVEYLTRLEQGRDNRPSAEILAALANALRLDHADRRHLQQLASVDHHRQLCTGRRPAVSRTVRPEIRSLLDALRDRPAYLLNRIGDVLAWNGPFDRLTRPLGLLDGDGPNLVWFVFADGRAREHFPDWAELADQQVAELHRLRQGDPATDAFAERLGRTVGTAFTSRWQRRPVAAPPSVVRRLRHPEVGLLRLAYETLELPDDQQRLVVGLPADAPTTAALARLLAPHLRTLRPLRPPRQLTPLIMKLLS</sequence>
<dbReference type="RefSeq" id="WP_239098429.1">
    <property type="nucleotide sequence ID" value="NZ_BOPC01000041.1"/>
</dbReference>
<dbReference type="PROSITE" id="PS50943">
    <property type="entry name" value="HTH_CROC1"/>
    <property type="match status" value="1"/>
</dbReference>
<reference evidence="2 3" key="1">
    <citation type="submission" date="2021-01" db="EMBL/GenBank/DDBJ databases">
        <title>Whole genome shotgun sequence of Verrucosispora qiuiae NBRC 106684.</title>
        <authorList>
            <person name="Komaki H."/>
            <person name="Tamura T."/>
        </authorList>
    </citation>
    <scope>NUCLEOTIDE SEQUENCE [LARGE SCALE GENOMIC DNA]</scope>
    <source>
        <strain evidence="2 3">NBRC 106684</strain>
    </source>
</reference>
<feature type="domain" description="HTH cro/C1-type" evidence="1">
    <location>
        <begin position="33"/>
        <end position="80"/>
    </location>
</feature>
<dbReference type="Gene3D" id="1.10.260.40">
    <property type="entry name" value="lambda repressor-like DNA-binding domains"/>
    <property type="match status" value="1"/>
</dbReference>
<comment type="caution">
    <text evidence="2">The sequence shown here is derived from an EMBL/GenBank/DDBJ whole genome shotgun (WGS) entry which is preliminary data.</text>
</comment>
<dbReference type="EMBL" id="BOPC01000041">
    <property type="protein sequence ID" value="GIJ28016.1"/>
    <property type="molecule type" value="Genomic_DNA"/>
</dbReference>
<dbReference type="Gene3D" id="3.30.450.180">
    <property type="match status" value="1"/>
</dbReference>
<organism evidence="2 3">
    <name type="scientific">Micromonospora qiuiae</name>
    <dbReference type="NCBI Taxonomy" id="502268"/>
    <lineage>
        <taxon>Bacteria</taxon>
        <taxon>Bacillati</taxon>
        <taxon>Actinomycetota</taxon>
        <taxon>Actinomycetes</taxon>
        <taxon>Micromonosporales</taxon>
        <taxon>Micromonosporaceae</taxon>
        <taxon>Micromonospora</taxon>
    </lineage>
</organism>
<dbReference type="PANTHER" id="PTHR35010">
    <property type="entry name" value="BLL4672 PROTEIN-RELATED"/>
    <property type="match status" value="1"/>
</dbReference>
<dbReference type="Pfam" id="PF13560">
    <property type="entry name" value="HTH_31"/>
    <property type="match status" value="1"/>
</dbReference>
<dbReference type="InterPro" id="IPR010982">
    <property type="entry name" value="Lambda_DNA-bd_dom_sf"/>
</dbReference>
<dbReference type="Proteomes" id="UP000653076">
    <property type="component" value="Unassembled WGS sequence"/>
</dbReference>
<dbReference type="SMART" id="SM00530">
    <property type="entry name" value="HTH_XRE"/>
    <property type="match status" value="1"/>
</dbReference>
<keyword evidence="3" id="KW-1185">Reference proteome</keyword>
<protein>
    <submittedName>
        <fullName evidence="2">Transcriptional regulator</fullName>
    </submittedName>
</protein>
<dbReference type="Pfam" id="PF17765">
    <property type="entry name" value="MLTR_LBD"/>
    <property type="match status" value="1"/>
</dbReference>
<gene>
    <name evidence="2" type="ORF">Vqi01_31780</name>
</gene>
<accession>A0ABQ4JCX4</accession>
<evidence type="ECO:0000313" key="2">
    <source>
        <dbReference type="EMBL" id="GIJ28016.1"/>
    </source>
</evidence>
<dbReference type="InterPro" id="IPR001387">
    <property type="entry name" value="Cro/C1-type_HTH"/>
</dbReference>
<dbReference type="CDD" id="cd00093">
    <property type="entry name" value="HTH_XRE"/>
    <property type="match status" value="1"/>
</dbReference>
<dbReference type="InterPro" id="IPR041413">
    <property type="entry name" value="MLTR_LBD"/>
</dbReference>